<dbReference type="Proteomes" id="UP000193689">
    <property type="component" value="Unassembled WGS sequence"/>
</dbReference>
<dbReference type="Pfam" id="PF24320">
    <property type="entry name" value="DUF7492"/>
    <property type="match status" value="1"/>
</dbReference>
<comment type="caution">
    <text evidence="2">The sequence shown here is derived from an EMBL/GenBank/DDBJ whole genome shotgun (WGS) entry which is preliminary data.</text>
</comment>
<dbReference type="EMBL" id="MCFJ01000031">
    <property type="protein sequence ID" value="ORY54807.1"/>
    <property type="molecule type" value="Genomic_DNA"/>
</dbReference>
<feature type="non-terminal residue" evidence="2">
    <location>
        <position position="1"/>
    </location>
</feature>
<accession>A0A1Y2D6H6</accession>
<sequence>LIAAAQYANAHSWVEALYRISNTGMFVGDMGYPMGWVNRTALGQAFSDDMVLNKILDLKSDPVVCRQFAQGDYSGQAQPLKAAPGDSIAMLYAENGHVTDPELVPGRPYRGGNVYVYGTLKQKPDNKLNDILNVWNAAGTGGNKKGKLLATHFYDDGQCYQDRGAEGPKYPIFVERKNKYGLPELLCQSDVRLPEDLPTTGKYHLFWIWNWPLNNGLAGNTTEIYTSCAEIQL</sequence>
<evidence type="ECO:0000313" key="2">
    <source>
        <dbReference type="EMBL" id="ORY54807.1"/>
    </source>
</evidence>
<gene>
    <name evidence="2" type="ORF">BCR38DRAFT_317349</name>
</gene>
<protein>
    <recommendedName>
        <fullName evidence="1">DUF7492 domain-containing protein</fullName>
    </recommendedName>
</protein>
<reference evidence="2 3" key="1">
    <citation type="submission" date="2016-07" db="EMBL/GenBank/DDBJ databases">
        <title>Pervasive Adenine N6-methylation of Active Genes in Fungi.</title>
        <authorList>
            <consortium name="DOE Joint Genome Institute"/>
            <person name="Mondo S.J."/>
            <person name="Dannebaum R.O."/>
            <person name="Kuo R.C."/>
            <person name="Labutti K."/>
            <person name="Haridas S."/>
            <person name="Kuo A."/>
            <person name="Salamov A."/>
            <person name="Ahrendt S.R."/>
            <person name="Lipzen A."/>
            <person name="Sullivan W."/>
            <person name="Andreopoulos W.B."/>
            <person name="Clum A."/>
            <person name="Lindquist E."/>
            <person name="Daum C."/>
            <person name="Ramamoorthy G.K."/>
            <person name="Gryganskyi A."/>
            <person name="Culley D."/>
            <person name="Magnuson J.K."/>
            <person name="James T.Y."/>
            <person name="O'Malley M.A."/>
            <person name="Stajich J.E."/>
            <person name="Spatafora J.W."/>
            <person name="Visel A."/>
            <person name="Grigoriev I.V."/>
        </authorList>
    </citation>
    <scope>NUCLEOTIDE SEQUENCE [LARGE SCALE GENOMIC DNA]</scope>
    <source>
        <strain evidence="2 3">CBS 129021</strain>
    </source>
</reference>
<evidence type="ECO:0000259" key="1">
    <source>
        <dbReference type="Pfam" id="PF24320"/>
    </source>
</evidence>
<dbReference type="OrthoDB" id="64281at2759"/>
<feature type="domain" description="DUF7492" evidence="1">
    <location>
        <begin position="8"/>
        <end position="233"/>
    </location>
</feature>
<dbReference type="InterPro" id="IPR055915">
    <property type="entry name" value="DUF7492"/>
</dbReference>
<evidence type="ECO:0000313" key="3">
    <source>
        <dbReference type="Proteomes" id="UP000193689"/>
    </source>
</evidence>
<dbReference type="GeneID" id="63770935"/>
<dbReference type="AlphaFoldDB" id="A0A1Y2D6H6"/>
<dbReference type="RefSeq" id="XP_040709331.1">
    <property type="nucleotide sequence ID" value="XM_040854723.1"/>
</dbReference>
<proteinExistence type="predicted"/>
<organism evidence="2 3">
    <name type="scientific">Pseudomassariella vexata</name>
    <dbReference type="NCBI Taxonomy" id="1141098"/>
    <lineage>
        <taxon>Eukaryota</taxon>
        <taxon>Fungi</taxon>
        <taxon>Dikarya</taxon>
        <taxon>Ascomycota</taxon>
        <taxon>Pezizomycotina</taxon>
        <taxon>Sordariomycetes</taxon>
        <taxon>Xylariomycetidae</taxon>
        <taxon>Amphisphaeriales</taxon>
        <taxon>Pseudomassariaceae</taxon>
        <taxon>Pseudomassariella</taxon>
    </lineage>
</organism>
<dbReference type="InParanoid" id="A0A1Y2D6H6"/>
<name>A0A1Y2D6H6_9PEZI</name>
<feature type="non-terminal residue" evidence="2">
    <location>
        <position position="233"/>
    </location>
</feature>
<keyword evidence="3" id="KW-1185">Reference proteome</keyword>